<feature type="domain" description="Transposase putative helix-turn-helix" evidence="10">
    <location>
        <begin position="4"/>
        <end position="48"/>
    </location>
</feature>
<name>A0ABP8DJN4_9ACTN</name>
<dbReference type="Pfam" id="PF07282">
    <property type="entry name" value="Cas12f1-like_TNB"/>
    <property type="match status" value="1"/>
</dbReference>
<evidence type="ECO:0000256" key="6">
    <source>
        <dbReference type="ARBA" id="ARBA00023172"/>
    </source>
</evidence>
<evidence type="ECO:0000256" key="2">
    <source>
        <dbReference type="ARBA" id="ARBA00022578"/>
    </source>
</evidence>
<comment type="similarity">
    <text evidence="1">In the C-terminal section; belongs to the transposase 35 family.</text>
</comment>
<keyword evidence="11" id="KW-0255">Endonuclease</keyword>
<dbReference type="InterPro" id="IPR053470">
    <property type="entry name" value="RNA-guided_DNA_endonuclease"/>
</dbReference>
<dbReference type="Pfam" id="PF01385">
    <property type="entry name" value="OrfB_IS605"/>
    <property type="match status" value="1"/>
</dbReference>
<evidence type="ECO:0000313" key="12">
    <source>
        <dbReference type="Proteomes" id="UP001500620"/>
    </source>
</evidence>
<evidence type="ECO:0000259" key="9">
    <source>
        <dbReference type="Pfam" id="PF07282"/>
    </source>
</evidence>
<evidence type="ECO:0000256" key="5">
    <source>
        <dbReference type="ARBA" id="ARBA00023125"/>
    </source>
</evidence>
<keyword evidence="3" id="KW-0479">Metal-binding</keyword>
<evidence type="ECO:0000259" key="10">
    <source>
        <dbReference type="Pfam" id="PF12323"/>
    </source>
</evidence>
<evidence type="ECO:0000256" key="7">
    <source>
        <dbReference type="SAM" id="MobiDB-lite"/>
    </source>
</evidence>
<dbReference type="InterPro" id="IPR001959">
    <property type="entry name" value="Transposase"/>
</dbReference>
<keyword evidence="6" id="KW-0233">DNA recombination</keyword>
<comment type="caution">
    <text evidence="11">The sequence shown here is derived from an EMBL/GenBank/DDBJ whole genome shotgun (WGS) entry which is preliminary data.</text>
</comment>
<evidence type="ECO:0000256" key="1">
    <source>
        <dbReference type="ARBA" id="ARBA00008761"/>
    </source>
</evidence>
<keyword evidence="11" id="KW-0540">Nuclease</keyword>
<dbReference type="InterPro" id="IPR010095">
    <property type="entry name" value="Cas12f1-like_TNB"/>
</dbReference>
<keyword evidence="12" id="KW-1185">Reference proteome</keyword>
<feature type="region of interest" description="Disordered" evidence="7">
    <location>
        <begin position="414"/>
        <end position="467"/>
    </location>
</feature>
<dbReference type="NCBIfam" id="TIGR01766">
    <property type="entry name" value="IS200/IS605 family accessory protein TnpB-like domain"/>
    <property type="match status" value="1"/>
</dbReference>
<organism evidence="11 12">
    <name type="scientific">Dactylosporangium darangshiense</name>
    <dbReference type="NCBI Taxonomy" id="579108"/>
    <lineage>
        <taxon>Bacteria</taxon>
        <taxon>Bacillati</taxon>
        <taxon>Actinomycetota</taxon>
        <taxon>Actinomycetes</taxon>
        <taxon>Micromonosporales</taxon>
        <taxon>Micromonosporaceae</taxon>
        <taxon>Dactylosporangium</taxon>
    </lineage>
</organism>
<dbReference type="Proteomes" id="UP001500620">
    <property type="component" value="Unassembled WGS sequence"/>
</dbReference>
<keyword evidence="11" id="KW-0378">Hydrolase</keyword>
<feature type="domain" description="Cas12f1-like TNB" evidence="9">
    <location>
        <begin position="333"/>
        <end position="400"/>
    </location>
</feature>
<evidence type="ECO:0000313" key="11">
    <source>
        <dbReference type="EMBL" id="GAA4257711.1"/>
    </source>
</evidence>
<feature type="compositionally biased region" description="Low complexity" evidence="7">
    <location>
        <begin position="446"/>
        <end position="459"/>
    </location>
</feature>
<dbReference type="NCBIfam" id="NF040570">
    <property type="entry name" value="guided_TnpB"/>
    <property type="match status" value="1"/>
</dbReference>
<protein>
    <submittedName>
        <fullName evidence="11">IS607 family element RNA-guided endonuclease TnpB</fullName>
    </submittedName>
</protein>
<proteinExistence type="inferred from homology"/>
<gene>
    <name evidence="11" type="primary">tnpB_7</name>
    <name evidence="11" type="ORF">GCM10022255_075590</name>
</gene>
<keyword evidence="2" id="KW-0815">Transposition</keyword>
<feature type="domain" description="Probable transposase IS891/IS1136/IS1341" evidence="8">
    <location>
        <begin position="198"/>
        <end position="321"/>
    </location>
</feature>
<dbReference type="InterPro" id="IPR021027">
    <property type="entry name" value="Transposase_put_HTH"/>
</dbReference>
<sequence>MPGMIVNQAYRFALDPTPRQLRDLLSHAGASRKAFNWALGLIKAQLDQRAAERSYGVADNQLTPCVSWSLPALRKRWNEAKADIAPWWAECSKEAYSAGIRNLVRGLDAWRDAQSGKRKGPPVRFPRFNSKRRETVSCRFTTGTIRVEADRRHVTLPRLGTLRLHESARKLARRLDNGTARILSVTVKRDGARWYASFSCEVDKAERRPPRPDSIVGVDVGITHLAVLSTGELVDNPRHLTGATRRLRCTARRMSRRTGPNRRTGQQPSKQWLRAKAELGRAHGRVANLRRDGLHKLTTRLAVEHATIVVEDLNVAGMVRNRKLAKAISDCGFGTIRTMLGYKMLWNGGLLVVADRWFPSSRTCSGCGAVKAKLPLRVRTFTCAECGLILDRDLNAARNLAGLVCNTGAGVAAHPEPQGSNGRGADRKTPFAGPVAMNRPPGTTLVGQTGTVPPQGGTTKRAPTKAH</sequence>
<evidence type="ECO:0000256" key="4">
    <source>
        <dbReference type="ARBA" id="ARBA00022833"/>
    </source>
</evidence>
<reference evidence="12" key="1">
    <citation type="journal article" date="2019" name="Int. J. Syst. Evol. Microbiol.">
        <title>The Global Catalogue of Microorganisms (GCM) 10K type strain sequencing project: providing services to taxonomists for standard genome sequencing and annotation.</title>
        <authorList>
            <consortium name="The Broad Institute Genomics Platform"/>
            <consortium name="The Broad Institute Genome Sequencing Center for Infectious Disease"/>
            <person name="Wu L."/>
            <person name="Ma J."/>
        </authorList>
    </citation>
    <scope>NUCLEOTIDE SEQUENCE [LARGE SCALE GENOMIC DNA]</scope>
    <source>
        <strain evidence="12">JCM 17441</strain>
    </source>
</reference>
<dbReference type="GO" id="GO:0004519">
    <property type="term" value="F:endonuclease activity"/>
    <property type="evidence" value="ECO:0007669"/>
    <property type="project" value="UniProtKB-KW"/>
</dbReference>
<keyword evidence="4" id="KW-0862">Zinc</keyword>
<dbReference type="Pfam" id="PF12323">
    <property type="entry name" value="HTH_OrfB_IS605"/>
    <property type="match status" value="1"/>
</dbReference>
<keyword evidence="5" id="KW-0238">DNA-binding</keyword>
<evidence type="ECO:0000259" key="8">
    <source>
        <dbReference type="Pfam" id="PF01385"/>
    </source>
</evidence>
<dbReference type="EMBL" id="BAABAT010000028">
    <property type="protein sequence ID" value="GAA4257711.1"/>
    <property type="molecule type" value="Genomic_DNA"/>
</dbReference>
<evidence type="ECO:0000256" key="3">
    <source>
        <dbReference type="ARBA" id="ARBA00022723"/>
    </source>
</evidence>
<accession>A0ABP8DJN4</accession>
<dbReference type="NCBIfam" id="NF038280">
    <property type="entry name" value="IS607_TnpB"/>
    <property type="match status" value="1"/>
</dbReference>